<dbReference type="PANTHER" id="PTHR11705">
    <property type="entry name" value="PROTEASE FAMILY M14 CARBOXYPEPTIDASE A,B"/>
    <property type="match status" value="1"/>
</dbReference>
<proteinExistence type="inferred from homology"/>
<dbReference type="SUPFAM" id="SSF53187">
    <property type="entry name" value="Zn-dependent exopeptidases"/>
    <property type="match status" value="1"/>
</dbReference>
<comment type="cofactor">
    <cofactor evidence="1">
        <name>Zn(2+)</name>
        <dbReference type="ChEBI" id="CHEBI:29105"/>
    </cofactor>
</comment>
<keyword evidence="7" id="KW-0378">Hydrolase</keyword>
<dbReference type="PANTHER" id="PTHR11705:SF153">
    <property type="entry name" value="ZINC CARBOXYPEPTIDASE A 1-LIKE PROTEIN"/>
    <property type="match status" value="1"/>
</dbReference>
<evidence type="ECO:0000256" key="6">
    <source>
        <dbReference type="ARBA" id="ARBA00022729"/>
    </source>
</evidence>
<evidence type="ECO:0000256" key="12">
    <source>
        <dbReference type="SAM" id="SignalP"/>
    </source>
</evidence>
<feature type="chain" id="PRO_5045949085" description="Peptidase M14 domain-containing protein" evidence="12">
    <location>
        <begin position="17"/>
        <end position="418"/>
    </location>
</feature>
<dbReference type="InterPro" id="IPR000834">
    <property type="entry name" value="Peptidase_M14"/>
</dbReference>
<evidence type="ECO:0000256" key="10">
    <source>
        <dbReference type="ARBA" id="ARBA00023157"/>
    </source>
</evidence>
<reference evidence="14 15" key="1">
    <citation type="submission" date="2024-06" db="EMBL/GenBank/DDBJ databases">
        <title>A chromosome-level genome assembly of beet webworm, Loxostege sticticalis.</title>
        <authorList>
            <person name="Zhang Y."/>
        </authorList>
    </citation>
    <scope>NUCLEOTIDE SEQUENCE [LARGE SCALE GENOMIC DNA]</scope>
    <source>
        <strain evidence="14">AQ026</strain>
        <tissue evidence="14">Whole body</tissue>
    </source>
</reference>
<protein>
    <recommendedName>
        <fullName evidence="13">Peptidase M14 domain-containing protein</fullName>
    </recommendedName>
</protein>
<keyword evidence="10" id="KW-1015">Disulfide bond</keyword>
<dbReference type="Gene3D" id="3.30.70.340">
    <property type="entry name" value="Metallocarboxypeptidase-like"/>
    <property type="match status" value="1"/>
</dbReference>
<dbReference type="SMART" id="SM00631">
    <property type="entry name" value="Zn_pept"/>
    <property type="match status" value="1"/>
</dbReference>
<evidence type="ECO:0000256" key="4">
    <source>
        <dbReference type="ARBA" id="ARBA00022670"/>
    </source>
</evidence>
<dbReference type="Proteomes" id="UP001549920">
    <property type="component" value="Unassembled WGS sequence"/>
</dbReference>
<dbReference type="Gene3D" id="3.40.630.10">
    <property type="entry name" value="Zn peptidases"/>
    <property type="match status" value="1"/>
</dbReference>
<keyword evidence="5" id="KW-0479">Metal-binding</keyword>
<evidence type="ECO:0000259" key="13">
    <source>
        <dbReference type="PROSITE" id="PS52035"/>
    </source>
</evidence>
<keyword evidence="9" id="KW-0482">Metalloprotease</keyword>
<dbReference type="SUPFAM" id="SSF54897">
    <property type="entry name" value="Protease propeptides/inhibitors"/>
    <property type="match status" value="1"/>
</dbReference>
<comment type="caution">
    <text evidence="11">Lacks conserved residue(s) required for the propagation of feature annotation.</text>
</comment>
<organism evidence="14 15">
    <name type="scientific">Loxostege sticticalis</name>
    <name type="common">Beet webworm moth</name>
    <dbReference type="NCBI Taxonomy" id="481309"/>
    <lineage>
        <taxon>Eukaryota</taxon>
        <taxon>Metazoa</taxon>
        <taxon>Ecdysozoa</taxon>
        <taxon>Arthropoda</taxon>
        <taxon>Hexapoda</taxon>
        <taxon>Insecta</taxon>
        <taxon>Pterygota</taxon>
        <taxon>Neoptera</taxon>
        <taxon>Endopterygota</taxon>
        <taxon>Lepidoptera</taxon>
        <taxon>Glossata</taxon>
        <taxon>Ditrysia</taxon>
        <taxon>Pyraloidea</taxon>
        <taxon>Crambidae</taxon>
        <taxon>Pyraustinae</taxon>
        <taxon>Loxostege</taxon>
    </lineage>
</organism>
<evidence type="ECO:0000313" key="15">
    <source>
        <dbReference type="Proteomes" id="UP001549920"/>
    </source>
</evidence>
<evidence type="ECO:0000256" key="3">
    <source>
        <dbReference type="ARBA" id="ARBA00022645"/>
    </source>
</evidence>
<evidence type="ECO:0000256" key="2">
    <source>
        <dbReference type="ARBA" id="ARBA00005988"/>
    </source>
</evidence>
<evidence type="ECO:0000256" key="9">
    <source>
        <dbReference type="ARBA" id="ARBA00023049"/>
    </source>
</evidence>
<name>A0ABR3HFD9_LOXSC</name>
<feature type="domain" description="Peptidase M14" evidence="13">
    <location>
        <begin position="116"/>
        <end position="411"/>
    </location>
</feature>
<sequence>MLLKLLILSIVTLISAEKVRYDNYALYKVEPKTEDHLKFLKELEHEGKLDFWKPVDQIGDYASVVAPPEMRKEFERSLKKRSIHSEMMLENIQEAFDSQIYSRKRRSAGPEMFWTNYQTMEDIYEWFEYLARTHSDIVSLVTIGRSFEGRNITGVRISRGNSNRNFIIEGGQIGADWLSPTVVAYMVDQLVKGDDPQALRATQDFTWHIFPIVNPDGHQFSQDSVRLWTKNRKPSILSRAPGAIGADLSRNWNSQWGVHGANFDPFSNTYPGLGPFSEDETRQFARYIETIGTRTTAFLSFRGFGQRLLIPFAHSTEPMFNFNETIAIGRRAMGEMAVRYNTQYQVGTSAQVSVGSTGNVADWVKFRFNPPLVFTYLLRDQGSWGYTLPVNQVLPSCEETFDSVMAIIREARFINVIE</sequence>
<dbReference type="PROSITE" id="PS52035">
    <property type="entry name" value="PEPTIDASE_M14"/>
    <property type="match status" value="1"/>
</dbReference>
<evidence type="ECO:0000256" key="8">
    <source>
        <dbReference type="ARBA" id="ARBA00022833"/>
    </source>
</evidence>
<keyword evidence="4" id="KW-0645">Protease</keyword>
<evidence type="ECO:0000256" key="1">
    <source>
        <dbReference type="ARBA" id="ARBA00001947"/>
    </source>
</evidence>
<comment type="similarity">
    <text evidence="2 11">Belongs to the peptidase M14 family.</text>
</comment>
<keyword evidence="8" id="KW-0862">Zinc</keyword>
<keyword evidence="3" id="KW-0121">Carboxypeptidase</keyword>
<comment type="caution">
    <text evidence="14">The sequence shown here is derived from an EMBL/GenBank/DDBJ whole genome shotgun (WGS) entry which is preliminary data.</text>
</comment>
<dbReference type="Pfam" id="PF02244">
    <property type="entry name" value="Propep_M14"/>
    <property type="match status" value="1"/>
</dbReference>
<keyword evidence="6 12" id="KW-0732">Signal</keyword>
<accession>A0ABR3HFD9</accession>
<keyword evidence="15" id="KW-1185">Reference proteome</keyword>
<evidence type="ECO:0000313" key="14">
    <source>
        <dbReference type="EMBL" id="KAL0868947.1"/>
    </source>
</evidence>
<evidence type="ECO:0000256" key="5">
    <source>
        <dbReference type="ARBA" id="ARBA00022723"/>
    </source>
</evidence>
<feature type="signal peptide" evidence="12">
    <location>
        <begin position="1"/>
        <end position="16"/>
    </location>
</feature>
<dbReference type="Pfam" id="PF00246">
    <property type="entry name" value="Peptidase_M14"/>
    <property type="match status" value="1"/>
</dbReference>
<evidence type="ECO:0000256" key="7">
    <source>
        <dbReference type="ARBA" id="ARBA00022801"/>
    </source>
</evidence>
<gene>
    <name evidence="14" type="ORF">ABMA27_007275</name>
</gene>
<dbReference type="InterPro" id="IPR036990">
    <property type="entry name" value="M14A-like_propep"/>
</dbReference>
<dbReference type="EMBL" id="JBEUOH010000020">
    <property type="protein sequence ID" value="KAL0868947.1"/>
    <property type="molecule type" value="Genomic_DNA"/>
</dbReference>
<evidence type="ECO:0000256" key="11">
    <source>
        <dbReference type="PROSITE-ProRule" id="PRU01379"/>
    </source>
</evidence>
<dbReference type="InterPro" id="IPR003146">
    <property type="entry name" value="M14A_act_pep"/>
</dbReference>